<dbReference type="RefSeq" id="WP_186285072.1">
    <property type="nucleotide sequence ID" value="NZ_JACMSF010000034.1"/>
</dbReference>
<sequence length="343" mass="37460">MRYRLLGRTGLRVSELFLGAMTFGEQDGVGAPPEECARIVDTYAEAGGNVIDTAVNYRDGLSETIVGELLKGRRDRFVLSTKYTCSRNGEDPNAAGNHRKNLTLSLETSLRRLGTDYIDVYWVHIWDRNTPIEETMRALDDAVRSGKVLYIGISDAPAWLVSRANTLAELRGWTEFASLQVPYSLLNRDIERELLPMAEAFGMSVAAWSPLQGGILSGKYTRPGGVGGDEPARLDADSIGEREHTVARAVQSAADELGVSPSQIALAWTMAHSSAVHPIVGARRVEQLVDNLGAAELTLPAEVVAQLEETTGFRPGFPTEFIDGTSPWVYGAAGQRVVPRRFR</sequence>
<dbReference type="EMBL" id="JACMSF010000034">
    <property type="protein sequence ID" value="MBC2905212.1"/>
    <property type="molecule type" value="Genomic_DNA"/>
</dbReference>
<dbReference type="AlphaFoldDB" id="A0A7X1MBH9"/>
<dbReference type="InterPro" id="IPR036812">
    <property type="entry name" value="NAD(P)_OxRdtase_dom_sf"/>
</dbReference>
<accession>A0A7X1MBH9</accession>
<reference evidence="3 4" key="1">
    <citation type="submission" date="2020-08" db="EMBL/GenBank/DDBJ databases">
        <title>Streptomyces sp. PSKA01 genome sequencing and assembly.</title>
        <authorList>
            <person name="Mandal S."/>
            <person name="Maiti P.K."/>
            <person name="Das P."/>
        </authorList>
    </citation>
    <scope>NUCLEOTIDE SEQUENCE [LARGE SCALE GENOMIC DNA]</scope>
    <source>
        <strain evidence="3 4">PSKA01</strain>
    </source>
</reference>
<dbReference type="SUPFAM" id="SSF51430">
    <property type="entry name" value="NAD(P)-linked oxidoreductase"/>
    <property type="match status" value="1"/>
</dbReference>
<dbReference type="GO" id="GO:0005829">
    <property type="term" value="C:cytosol"/>
    <property type="evidence" value="ECO:0007669"/>
    <property type="project" value="TreeGrafter"/>
</dbReference>
<dbReference type="Proteomes" id="UP000584670">
    <property type="component" value="Unassembled WGS sequence"/>
</dbReference>
<comment type="caution">
    <text evidence="3">The sequence shown here is derived from an EMBL/GenBank/DDBJ whole genome shotgun (WGS) entry which is preliminary data.</text>
</comment>
<dbReference type="FunFam" id="3.20.20.100:FF:000004">
    <property type="entry name" value="Oxidoreductase, aldo/keto reductase"/>
    <property type="match status" value="1"/>
</dbReference>
<dbReference type="InterPro" id="IPR023210">
    <property type="entry name" value="NADP_OxRdtase_dom"/>
</dbReference>
<evidence type="ECO:0000313" key="3">
    <source>
        <dbReference type="EMBL" id="MBC2905212.1"/>
    </source>
</evidence>
<evidence type="ECO:0000256" key="1">
    <source>
        <dbReference type="ARBA" id="ARBA00023002"/>
    </source>
</evidence>
<keyword evidence="1" id="KW-0560">Oxidoreductase</keyword>
<proteinExistence type="predicted"/>
<gene>
    <name evidence="3" type="ORF">H4N64_27250</name>
</gene>
<keyword evidence="4" id="KW-1185">Reference proteome</keyword>
<dbReference type="CDD" id="cd19080">
    <property type="entry name" value="AKR_AKR9A_9B"/>
    <property type="match status" value="1"/>
</dbReference>
<dbReference type="Pfam" id="PF00248">
    <property type="entry name" value="Aldo_ket_red"/>
    <property type="match status" value="1"/>
</dbReference>
<protein>
    <submittedName>
        <fullName evidence="3">Aldo/keto reductase</fullName>
    </submittedName>
</protein>
<organism evidence="3 4">
    <name type="scientific">Streptomyces cupreus</name>
    <dbReference type="NCBI Taxonomy" id="2759956"/>
    <lineage>
        <taxon>Bacteria</taxon>
        <taxon>Bacillati</taxon>
        <taxon>Actinomycetota</taxon>
        <taxon>Actinomycetes</taxon>
        <taxon>Kitasatosporales</taxon>
        <taxon>Streptomycetaceae</taxon>
        <taxon>Streptomyces</taxon>
    </lineage>
</organism>
<dbReference type="InterPro" id="IPR050523">
    <property type="entry name" value="AKR_Detox_Biosynth"/>
</dbReference>
<dbReference type="GO" id="GO:0016491">
    <property type="term" value="F:oxidoreductase activity"/>
    <property type="evidence" value="ECO:0007669"/>
    <property type="project" value="UniProtKB-KW"/>
</dbReference>
<dbReference type="Gene3D" id="3.20.20.100">
    <property type="entry name" value="NADP-dependent oxidoreductase domain"/>
    <property type="match status" value="1"/>
</dbReference>
<evidence type="ECO:0000259" key="2">
    <source>
        <dbReference type="Pfam" id="PF00248"/>
    </source>
</evidence>
<evidence type="ECO:0000313" key="4">
    <source>
        <dbReference type="Proteomes" id="UP000584670"/>
    </source>
</evidence>
<feature type="domain" description="NADP-dependent oxidoreductase" evidence="2">
    <location>
        <begin position="16"/>
        <end position="309"/>
    </location>
</feature>
<name>A0A7X1MBH9_9ACTN</name>
<dbReference type="PANTHER" id="PTHR43364:SF4">
    <property type="entry name" value="NAD(P)-LINKED OXIDOREDUCTASE SUPERFAMILY PROTEIN"/>
    <property type="match status" value="1"/>
</dbReference>
<dbReference type="PANTHER" id="PTHR43364">
    <property type="entry name" value="NADH-SPECIFIC METHYLGLYOXAL REDUCTASE-RELATED"/>
    <property type="match status" value="1"/>
</dbReference>